<keyword evidence="3" id="KW-1185">Reference proteome</keyword>
<accession>A0AAD4GDS0</accession>
<evidence type="ECO:0000259" key="1">
    <source>
        <dbReference type="Pfam" id="PF13391"/>
    </source>
</evidence>
<feature type="domain" description="HNH nuclease" evidence="1">
    <location>
        <begin position="104"/>
        <end position="193"/>
    </location>
</feature>
<reference evidence="2" key="1">
    <citation type="submission" date="2019-10" db="EMBL/GenBank/DDBJ databases">
        <authorList>
            <consortium name="DOE Joint Genome Institute"/>
            <person name="Kuo A."/>
            <person name="Miyauchi S."/>
            <person name="Kiss E."/>
            <person name="Drula E."/>
            <person name="Kohler A."/>
            <person name="Sanchez-Garcia M."/>
            <person name="Andreopoulos B."/>
            <person name="Barry K.W."/>
            <person name="Bonito G."/>
            <person name="Buee M."/>
            <person name="Carver A."/>
            <person name="Chen C."/>
            <person name="Cichocki N."/>
            <person name="Clum A."/>
            <person name="Culley D."/>
            <person name="Crous P.W."/>
            <person name="Fauchery L."/>
            <person name="Girlanda M."/>
            <person name="Hayes R."/>
            <person name="Keri Z."/>
            <person name="LaButti K."/>
            <person name="Lipzen A."/>
            <person name="Lombard V."/>
            <person name="Magnuson J."/>
            <person name="Maillard F."/>
            <person name="Morin E."/>
            <person name="Murat C."/>
            <person name="Nolan M."/>
            <person name="Ohm R."/>
            <person name="Pangilinan J."/>
            <person name="Pereira M."/>
            <person name="Perotto S."/>
            <person name="Peter M."/>
            <person name="Riley R."/>
            <person name="Sitrit Y."/>
            <person name="Stielow B."/>
            <person name="Szollosi G."/>
            <person name="Zifcakova L."/>
            <person name="Stursova M."/>
            <person name="Spatafora J.W."/>
            <person name="Tedersoo L."/>
            <person name="Vaario L.-M."/>
            <person name="Yamada A."/>
            <person name="Yan M."/>
            <person name="Wang P."/>
            <person name="Xu J."/>
            <person name="Bruns T."/>
            <person name="Baldrian P."/>
            <person name="Vilgalys R."/>
            <person name="Henrissat B."/>
            <person name="Grigoriev I.V."/>
            <person name="Hibbett D."/>
            <person name="Nagy L.G."/>
            <person name="Martin F.M."/>
        </authorList>
    </citation>
    <scope>NUCLEOTIDE SEQUENCE</scope>
    <source>
        <strain evidence="2">BED1</strain>
    </source>
</reference>
<dbReference type="AlphaFoldDB" id="A0AAD4GDS0"/>
<comment type="caution">
    <text evidence="2">The sequence shown here is derived from an EMBL/GenBank/DDBJ whole genome shotgun (WGS) entry which is preliminary data.</text>
</comment>
<dbReference type="Pfam" id="PF13391">
    <property type="entry name" value="HNH_2"/>
    <property type="match status" value="1"/>
</dbReference>
<organism evidence="2 3">
    <name type="scientific">Boletus edulis BED1</name>
    <dbReference type="NCBI Taxonomy" id="1328754"/>
    <lineage>
        <taxon>Eukaryota</taxon>
        <taxon>Fungi</taxon>
        <taxon>Dikarya</taxon>
        <taxon>Basidiomycota</taxon>
        <taxon>Agaricomycotina</taxon>
        <taxon>Agaricomycetes</taxon>
        <taxon>Agaricomycetidae</taxon>
        <taxon>Boletales</taxon>
        <taxon>Boletineae</taxon>
        <taxon>Boletaceae</taxon>
        <taxon>Boletoideae</taxon>
        <taxon>Boletus</taxon>
    </lineage>
</organism>
<protein>
    <recommendedName>
        <fullName evidence="1">HNH nuclease domain-containing protein</fullName>
    </recommendedName>
</protein>
<proteinExistence type="predicted"/>
<reference evidence="2" key="2">
    <citation type="journal article" date="2020" name="Nat. Commun.">
        <title>Large-scale genome sequencing of mycorrhizal fungi provides insights into the early evolution of symbiotic traits.</title>
        <authorList>
            <person name="Miyauchi S."/>
            <person name="Kiss E."/>
            <person name="Kuo A."/>
            <person name="Drula E."/>
            <person name="Kohler A."/>
            <person name="Sanchez-Garcia M."/>
            <person name="Morin E."/>
            <person name="Andreopoulos B."/>
            <person name="Barry K.W."/>
            <person name="Bonito G."/>
            <person name="Buee M."/>
            <person name="Carver A."/>
            <person name="Chen C."/>
            <person name="Cichocki N."/>
            <person name="Clum A."/>
            <person name="Culley D."/>
            <person name="Crous P.W."/>
            <person name="Fauchery L."/>
            <person name="Girlanda M."/>
            <person name="Hayes R.D."/>
            <person name="Keri Z."/>
            <person name="LaButti K."/>
            <person name="Lipzen A."/>
            <person name="Lombard V."/>
            <person name="Magnuson J."/>
            <person name="Maillard F."/>
            <person name="Murat C."/>
            <person name="Nolan M."/>
            <person name="Ohm R.A."/>
            <person name="Pangilinan J."/>
            <person name="Pereira M.F."/>
            <person name="Perotto S."/>
            <person name="Peter M."/>
            <person name="Pfister S."/>
            <person name="Riley R."/>
            <person name="Sitrit Y."/>
            <person name="Stielow J.B."/>
            <person name="Szollosi G."/>
            <person name="Zifcakova L."/>
            <person name="Stursova M."/>
            <person name="Spatafora J.W."/>
            <person name="Tedersoo L."/>
            <person name="Vaario L.M."/>
            <person name="Yamada A."/>
            <person name="Yan M."/>
            <person name="Wang P."/>
            <person name="Xu J."/>
            <person name="Bruns T."/>
            <person name="Baldrian P."/>
            <person name="Vilgalys R."/>
            <person name="Dunand C."/>
            <person name="Henrissat B."/>
            <person name="Grigoriev I.V."/>
            <person name="Hibbett D."/>
            <person name="Nagy L.G."/>
            <person name="Martin F.M."/>
        </authorList>
    </citation>
    <scope>NUCLEOTIDE SEQUENCE</scope>
    <source>
        <strain evidence="2">BED1</strain>
    </source>
</reference>
<dbReference type="EMBL" id="WHUW01000019">
    <property type="protein sequence ID" value="KAF8437264.1"/>
    <property type="molecule type" value="Genomic_DNA"/>
</dbReference>
<dbReference type="Proteomes" id="UP001194468">
    <property type="component" value="Unassembled WGS sequence"/>
</dbReference>
<name>A0AAD4GDS0_BOLED</name>
<sequence>LMYVRIIGFLLLHTPNRGVRSEVTKSVHSCKHSSDLADFGAFFERNVIVPHHSRYRGRTPEPSEHPSRPFFEVENDEVKVDITRAPKSHKDAKYHALIRDNWRCIVTGTLDRRVPERIAQFDPTTVAVNTRCAHIFPEATYFGFDYSASVLAVLKRFGYDIGSFNGENVHCLTNVISMEFNVHEAFDRLKLYFEATASFGITAYFLGHDTHRWFSCKPYPNVREYVKFSTSDPENLPIPACELLSLHATCCKVAHLSGATEYIDEIVMQTN</sequence>
<feature type="non-terminal residue" evidence="2">
    <location>
        <position position="271"/>
    </location>
</feature>
<evidence type="ECO:0000313" key="3">
    <source>
        <dbReference type="Proteomes" id="UP001194468"/>
    </source>
</evidence>
<evidence type="ECO:0000313" key="2">
    <source>
        <dbReference type="EMBL" id="KAF8437264.1"/>
    </source>
</evidence>
<gene>
    <name evidence="2" type="ORF">L210DRAFT_3406198</name>
</gene>
<dbReference type="InterPro" id="IPR003615">
    <property type="entry name" value="HNH_nuc"/>
</dbReference>